<evidence type="ECO:0000313" key="2">
    <source>
        <dbReference type="Proteomes" id="UP000006853"/>
    </source>
</evidence>
<reference evidence="1 2" key="3">
    <citation type="journal article" date="2016" name="FEMS Yeast Res.">
        <title>Curation of the genome annotation of Pichia pastoris (Komagataella phaffii) CBS7435 from gene level to protein function.</title>
        <authorList>
            <person name="Valli M."/>
            <person name="Tatto N.E."/>
            <person name="Peymann A."/>
            <person name="Gruber C."/>
            <person name="Landes N."/>
            <person name="Ekker H."/>
            <person name="Thallinger G.G."/>
            <person name="Mattanovich D."/>
            <person name="Gasser B."/>
            <person name="Graf A.B."/>
        </authorList>
    </citation>
    <scope>GENOME REANNOTATION</scope>
    <source>
        <strain evidence="1 2">ATCC 76273 / CBS 7435 / CECT 11047 / NRRL Y-11430 / Wegner 21-1</strain>
    </source>
</reference>
<evidence type="ECO:0000313" key="1">
    <source>
        <dbReference type="EMBL" id="CCA39732.1"/>
    </source>
</evidence>
<dbReference type="EMBL" id="FR839630">
    <property type="protein sequence ID" value="CCA39732.1"/>
    <property type="molecule type" value="Genomic_DNA"/>
</dbReference>
<accession>F2QWF4</accession>
<protein>
    <submittedName>
        <fullName evidence="1">Uncharacterized protein</fullName>
    </submittedName>
</protein>
<dbReference type="AlphaFoldDB" id="F2QWF4"/>
<keyword evidence="2" id="KW-1185">Reference proteome</keyword>
<gene>
    <name evidence="1" type="ordered locus">PP7435_Chr3-0778</name>
</gene>
<reference evidence="1 2" key="1">
    <citation type="journal article" date="2011" name="J. Biotechnol.">
        <title>High-quality genome sequence of Pichia pastoris CBS7435.</title>
        <authorList>
            <person name="Kuberl A."/>
            <person name="Schneider J."/>
            <person name="Thallinger G.G."/>
            <person name="Anderl I."/>
            <person name="Wibberg D."/>
            <person name="Hajek T."/>
            <person name="Jaenicke S."/>
            <person name="Brinkrolf K."/>
            <person name="Goesmann A."/>
            <person name="Szczepanowski R."/>
            <person name="Puhler A."/>
            <person name="Schwab H."/>
            <person name="Glieder A."/>
            <person name="Pichler H."/>
        </authorList>
    </citation>
    <scope>NUCLEOTIDE SEQUENCE [LARGE SCALE GENOMIC DNA]</scope>
    <source>
        <strain evidence="2">ATCC 76273 / CBS 7435 / CECT 11047 / NRRL Y-11430 / Wegner 21-1</strain>
    </source>
</reference>
<dbReference type="Proteomes" id="UP000006853">
    <property type="component" value="Chromosome 3"/>
</dbReference>
<sequence>MPLQKPVRNSLSDRVPKFTGGYMEVASGGMSQKGAYGADGVKFVPRGIGSSCFKGLMWGANNVGIKSSPSLMMR</sequence>
<name>F2QWF4_KOMPC</name>
<organism evidence="1 2">
    <name type="scientific">Komagataella phaffii (strain ATCC 76273 / CBS 7435 / CECT 11047 / NRRL Y-11430 / Wegner 21-1)</name>
    <name type="common">Yeast</name>
    <name type="synonym">Pichia pastoris</name>
    <dbReference type="NCBI Taxonomy" id="981350"/>
    <lineage>
        <taxon>Eukaryota</taxon>
        <taxon>Fungi</taxon>
        <taxon>Dikarya</taxon>
        <taxon>Ascomycota</taxon>
        <taxon>Saccharomycotina</taxon>
        <taxon>Pichiomycetes</taxon>
        <taxon>Pichiales</taxon>
        <taxon>Pichiaceae</taxon>
        <taxon>Komagataella</taxon>
    </lineage>
</organism>
<proteinExistence type="predicted"/>
<reference key="2">
    <citation type="submission" date="2011-04" db="EMBL/GenBank/DDBJ databases">
        <title>High-quality genome sequence of Pichia pastoris CBS 7435.</title>
        <authorList>
            <person name="Kueberl A."/>
            <person name="Schneider J."/>
            <person name="Thallinger G.G."/>
            <person name="Anderl I."/>
            <person name="Wibberg D."/>
            <person name="Hajek T."/>
            <person name="Jaenicke S."/>
            <person name="Brinkrolf K."/>
            <person name="Goesmann A."/>
            <person name="Szczepanowski R."/>
            <person name="Puehler A."/>
            <person name="Schwab H."/>
            <person name="Glieder A."/>
            <person name="Pichler H."/>
        </authorList>
    </citation>
    <scope>NUCLEOTIDE SEQUENCE</scope>
    <source>
        <strain>CBS 7435</strain>
    </source>
</reference>
<dbReference type="HOGENOM" id="CLU_2688641_0_0_1"/>